<evidence type="ECO:0000313" key="2">
    <source>
        <dbReference type="Proteomes" id="UP001610335"/>
    </source>
</evidence>
<sequence length="124" mass="13951">MGSLMPATYLQVVPRSHCRIKEKSRSCCLLVIIDKHLSCALFLLFVFTCTVQCPKSERKASMICNTSAPNLSSKSKTGGIKSFSYTITSQEHSLNPTYQGKYYSSMIVGNRMLFLVLLTKYSYK</sequence>
<protein>
    <submittedName>
        <fullName evidence="1">Uncharacterized protein</fullName>
    </submittedName>
</protein>
<comment type="caution">
    <text evidence="1">The sequence shown here is derived from an EMBL/GenBank/DDBJ whole genome shotgun (WGS) entry which is preliminary data.</text>
</comment>
<dbReference type="EMBL" id="JBFXLS010000062">
    <property type="protein sequence ID" value="KAL2821790.1"/>
    <property type="molecule type" value="Genomic_DNA"/>
</dbReference>
<reference evidence="1 2" key="1">
    <citation type="submission" date="2024-07" db="EMBL/GenBank/DDBJ databases">
        <title>Section-level genome sequencing and comparative genomics of Aspergillus sections Usti and Cavernicolus.</title>
        <authorList>
            <consortium name="Lawrence Berkeley National Laboratory"/>
            <person name="Nybo J.L."/>
            <person name="Vesth T.C."/>
            <person name="Theobald S."/>
            <person name="Frisvad J.C."/>
            <person name="Larsen T.O."/>
            <person name="Kjaerboelling I."/>
            <person name="Rothschild-Mancinelli K."/>
            <person name="Lyhne E.K."/>
            <person name="Kogle M.E."/>
            <person name="Barry K."/>
            <person name="Clum A."/>
            <person name="Na H."/>
            <person name="Ledsgaard L."/>
            <person name="Lin J."/>
            <person name="Lipzen A."/>
            <person name="Kuo A."/>
            <person name="Riley R."/>
            <person name="Mondo S."/>
            <person name="LaButti K."/>
            <person name="Haridas S."/>
            <person name="Pangalinan J."/>
            <person name="Salamov A.A."/>
            <person name="Simmons B.A."/>
            <person name="Magnuson J.K."/>
            <person name="Chen J."/>
            <person name="Drula E."/>
            <person name="Henrissat B."/>
            <person name="Wiebenga A."/>
            <person name="Lubbers R.J."/>
            <person name="Gomes A.C."/>
            <person name="Makela M.R."/>
            <person name="Stajich J."/>
            <person name="Grigoriev I.V."/>
            <person name="Mortensen U.H."/>
            <person name="De vries R.P."/>
            <person name="Baker S.E."/>
            <person name="Andersen M.R."/>
        </authorList>
    </citation>
    <scope>NUCLEOTIDE SEQUENCE [LARGE SCALE GENOMIC DNA]</scope>
    <source>
        <strain evidence="1 2">CBS 600.67</strain>
    </source>
</reference>
<keyword evidence="2" id="KW-1185">Reference proteome</keyword>
<accession>A0ABR4I265</accession>
<dbReference type="Proteomes" id="UP001610335">
    <property type="component" value="Unassembled WGS sequence"/>
</dbReference>
<evidence type="ECO:0000313" key="1">
    <source>
        <dbReference type="EMBL" id="KAL2821790.1"/>
    </source>
</evidence>
<gene>
    <name evidence="1" type="ORF">BDW59DRAFT_150041</name>
</gene>
<proteinExistence type="predicted"/>
<organism evidence="1 2">
    <name type="scientific">Aspergillus cavernicola</name>
    <dbReference type="NCBI Taxonomy" id="176166"/>
    <lineage>
        <taxon>Eukaryota</taxon>
        <taxon>Fungi</taxon>
        <taxon>Dikarya</taxon>
        <taxon>Ascomycota</taxon>
        <taxon>Pezizomycotina</taxon>
        <taxon>Eurotiomycetes</taxon>
        <taxon>Eurotiomycetidae</taxon>
        <taxon>Eurotiales</taxon>
        <taxon>Aspergillaceae</taxon>
        <taxon>Aspergillus</taxon>
        <taxon>Aspergillus subgen. Nidulantes</taxon>
    </lineage>
</organism>
<name>A0ABR4I265_9EURO</name>